<name>A0A5C6SGT0_FUSOC</name>
<feature type="non-terminal residue" evidence="1">
    <location>
        <position position="1"/>
    </location>
</feature>
<comment type="caution">
    <text evidence="1">The sequence shown here is derived from an EMBL/GenBank/DDBJ whole genome shotgun (WGS) entry which is preliminary data.</text>
</comment>
<organism evidence="1 2">
    <name type="scientific">Fusarium oxysporum f. sp. cubense</name>
    <dbReference type="NCBI Taxonomy" id="61366"/>
    <lineage>
        <taxon>Eukaryota</taxon>
        <taxon>Fungi</taxon>
        <taxon>Dikarya</taxon>
        <taxon>Ascomycota</taxon>
        <taxon>Pezizomycotina</taxon>
        <taxon>Sordariomycetes</taxon>
        <taxon>Hypocreomycetidae</taxon>
        <taxon>Hypocreales</taxon>
        <taxon>Nectriaceae</taxon>
        <taxon>Fusarium</taxon>
        <taxon>Fusarium oxysporum species complex</taxon>
    </lineage>
</organism>
<proteinExistence type="predicted"/>
<accession>A0A5C6SGT0</accession>
<protein>
    <submittedName>
        <fullName evidence="1">Uncharacterized protein</fullName>
    </submittedName>
</protein>
<dbReference type="EMBL" id="VMNF01000013">
    <property type="protein sequence ID" value="TXB97841.1"/>
    <property type="molecule type" value="Genomic_DNA"/>
</dbReference>
<evidence type="ECO:0000313" key="2">
    <source>
        <dbReference type="Proteomes" id="UP000321331"/>
    </source>
</evidence>
<dbReference type="AlphaFoldDB" id="A0A5C6SGT0"/>
<reference evidence="1 2" key="1">
    <citation type="submission" date="2019-07" db="EMBL/GenBank/DDBJ databases">
        <title>The First High-Quality Draft Genome Sequence of the Causal Agent of the Current Panama Disease Epidemic.</title>
        <authorList>
            <person name="Warmington R.J."/>
            <person name="Kay W."/>
            <person name="Jeffries A."/>
            <person name="Bebber D."/>
            <person name="Moore K."/>
            <person name="Studholme D.J."/>
        </authorList>
    </citation>
    <scope>NUCLEOTIDE SEQUENCE [LARGE SCALE GENOMIC DNA]</scope>
    <source>
        <strain evidence="1 2">TR4</strain>
    </source>
</reference>
<evidence type="ECO:0000313" key="1">
    <source>
        <dbReference type="EMBL" id="TXB97841.1"/>
    </source>
</evidence>
<dbReference type="Proteomes" id="UP000321331">
    <property type="component" value="Unassembled WGS sequence"/>
</dbReference>
<gene>
    <name evidence="1" type="ORF">FocTR4_00017120</name>
</gene>
<sequence>RGSGYAAVGRLGDGRSGTGELSFPGVEEAVGKLLSETSMRSGGELLCGFFELGAEGLEYHKFGIVLLYAFAREIIG</sequence>